<protein>
    <submittedName>
        <fullName evidence="1">DUF1684 domain-containing protein</fullName>
    </submittedName>
</protein>
<dbReference type="PANTHER" id="PTHR41913">
    <property type="entry name" value="DUF1684 DOMAIN-CONTAINING PROTEIN"/>
    <property type="match status" value="1"/>
</dbReference>
<dbReference type="Pfam" id="PF07920">
    <property type="entry name" value="DUF1684"/>
    <property type="match status" value="1"/>
</dbReference>
<dbReference type="EMBL" id="JBHUOP010000007">
    <property type="protein sequence ID" value="MFD2841576.1"/>
    <property type="molecule type" value="Genomic_DNA"/>
</dbReference>
<keyword evidence="2" id="KW-1185">Reference proteome</keyword>
<dbReference type="InterPro" id="IPR012467">
    <property type="entry name" value="DUF1684"/>
</dbReference>
<gene>
    <name evidence="1" type="ORF">ACFSYH_13505</name>
</gene>
<evidence type="ECO:0000313" key="1">
    <source>
        <dbReference type="EMBL" id="MFD2841576.1"/>
    </source>
</evidence>
<dbReference type="RefSeq" id="WP_377467718.1">
    <property type="nucleotide sequence ID" value="NZ_JBHUOP010000007.1"/>
</dbReference>
<comment type="caution">
    <text evidence="1">The sequence shown here is derived from an EMBL/GenBank/DDBJ whole genome shotgun (WGS) entry which is preliminary data.</text>
</comment>
<reference evidence="2" key="1">
    <citation type="journal article" date="2019" name="Int. J. Syst. Evol. Microbiol.">
        <title>The Global Catalogue of Microorganisms (GCM) 10K type strain sequencing project: providing services to taxonomists for standard genome sequencing and annotation.</title>
        <authorList>
            <consortium name="The Broad Institute Genomics Platform"/>
            <consortium name="The Broad Institute Genome Sequencing Center for Infectious Disease"/>
            <person name="Wu L."/>
            <person name="Ma J."/>
        </authorList>
    </citation>
    <scope>NUCLEOTIDE SEQUENCE [LARGE SCALE GENOMIC DNA]</scope>
    <source>
        <strain evidence="2">KCTC 33576</strain>
    </source>
</reference>
<dbReference type="PANTHER" id="PTHR41913:SF1">
    <property type="entry name" value="DUF1684 DOMAIN-CONTAINING PROTEIN"/>
    <property type="match status" value="1"/>
</dbReference>
<proteinExistence type="predicted"/>
<name>A0ABW5XGV3_9MICO</name>
<dbReference type="Proteomes" id="UP001597391">
    <property type="component" value="Unassembled WGS sequence"/>
</dbReference>
<organism evidence="1 2">
    <name type="scientific">Populibacterium corticicola</name>
    <dbReference type="NCBI Taxonomy" id="1812826"/>
    <lineage>
        <taxon>Bacteria</taxon>
        <taxon>Bacillati</taxon>
        <taxon>Actinomycetota</taxon>
        <taxon>Actinomycetes</taxon>
        <taxon>Micrococcales</taxon>
        <taxon>Jonesiaceae</taxon>
        <taxon>Populibacterium</taxon>
    </lineage>
</organism>
<accession>A0ABW5XGV3</accession>
<evidence type="ECO:0000313" key="2">
    <source>
        <dbReference type="Proteomes" id="UP001597391"/>
    </source>
</evidence>
<sequence length="276" mass="29949">MSIVDETITARDTWRQWRAQRAEDLSAPFGWLSLTALIWLSDEPAAYRQLPGKWWGTQGKIFVQANATDKIAVGDSSTSGEIPAELGFEGLHEVEVPEASSTIGAVLEDGTRVEFITRTGQPALRLRGTQVQPLADGGLVPVFAYAPQWVKSTTLTWYPTAIQEQVTGAQPGLIHNVQVVGQIEFEHEGSTYALKVVGQRGGPAQILFTDTAPGTAPWRILSLSVVESASESTTLEVDFNYTYNLPYAFSDYGTCPAPLPENVLKVAIAAGEKSPR</sequence>